<sequence length="111" mass="12043">MQLMKHGYSISLRHPLSFIYYDETPVGSKEIFIPVHVLGVSERGFERGDGNEDFGVEFAWWGLGGAAGVSVCFGTDLIDDVVLDGGEEGEELVVGEEEECGCYCCGEEDGV</sequence>
<comment type="caution">
    <text evidence="1">The sequence shown here is derived from an EMBL/GenBank/DDBJ whole genome shotgun (WGS) entry which is preliminary data.</text>
</comment>
<evidence type="ECO:0000313" key="1">
    <source>
        <dbReference type="EMBL" id="TGO90012.1"/>
    </source>
</evidence>
<evidence type="ECO:0000313" key="2">
    <source>
        <dbReference type="Proteomes" id="UP000297280"/>
    </source>
</evidence>
<dbReference type="Proteomes" id="UP000297280">
    <property type="component" value="Unassembled WGS sequence"/>
</dbReference>
<dbReference type="EMBL" id="PQXO01000083">
    <property type="protein sequence ID" value="TGO90012.1"/>
    <property type="molecule type" value="Genomic_DNA"/>
</dbReference>
<reference evidence="1 2" key="1">
    <citation type="submission" date="2017-12" db="EMBL/GenBank/DDBJ databases">
        <title>Comparative genomics of Botrytis spp.</title>
        <authorList>
            <person name="Valero-Jimenez C.A."/>
            <person name="Tapia P."/>
            <person name="Veloso J."/>
            <person name="Silva-Moreno E."/>
            <person name="Staats M."/>
            <person name="Valdes J.H."/>
            <person name="Van Kan J.A.L."/>
        </authorList>
    </citation>
    <scope>NUCLEOTIDE SEQUENCE [LARGE SCALE GENOMIC DNA]</scope>
    <source>
        <strain evidence="1 2">MUCL3349</strain>
    </source>
</reference>
<accession>A0A4Z1KZN6</accession>
<proteinExistence type="predicted"/>
<dbReference type="AlphaFoldDB" id="A0A4Z1KZN6"/>
<gene>
    <name evidence="1" type="ORF">BPOR_0083g00130</name>
</gene>
<name>A0A4Z1KZN6_9HELO</name>
<organism evidence="1 2">
    <name type="scientific">Botrytis porri</name>
    <dbReference type="NCBI Taxonomy" id="87229"/>
    <lineage>
        <taxon>Eukaryota</taxon>
        <taxon>Fungi</taxon>
        <taxon>Dikarya</taxon>
        <taxon>Ascomycota</taxon>
        <taxon>Pezizomycotina</taxon>
        <taxon>Leotiomycetes</taxon>
        <taxon>Helotiales</taxon>
        <taxon>Sclerotiniaceae</taxon>
        <taxon>Botrytis</taxon>
    </lineage>
</organism>
<keyword evidence="2" id="KW-1185">Reference proteome</keyword>
<protein>
    <submittedName>
        <fullName evidence="1">Uncharacterized protein</fullName>
    </submittedName>
</protein>